<dbReference type="GO" id="GO:0043190">
    <property type="term" value="C:ATP-binding cassette (ABC) transporter complex"/>
    <property type="evidence" value="ECO:0007669"/>
    <property type="project" value="InterPro"/>
</dbReference>
<keyword evidence="4 8" id="KW-0547">Nucleotide-binding</keyword>
<keyword evidence="7 8" id="KW-0472">Membrane</keyword>
<dbReference type="SMART" id="SM00382">
    <property type="entry name" value="AAA"/>
    <property type="match status" value="1"/>
</dbReference>
<comment type="function">
    <text evidence="8">Part of the ABC transporter complex PotABCD involved in spermidine/putrescine import. Responsible for energy coupling to the transport system.</text>
</comment>
<comment type="subunit">
    <text evidence="8">The complex is composed of two ATP-binding proteins (PotA), two transmembrane proteins (PotB and PotC) and a solute-binding protein (PotD).</text>
</comment>
<dbReference type="InterPro" id="IPR013611">
    <property type="entry name" value="Transp-assoc_OB_typ2"/>
</dbReference>
<dbReference type="PROSITE" id="PS50893">
    <property type="entry name" value="ABC_TRANSPORTER_2"/>
    <property type="match status" value="1"/>
</dbReference>
<dbReference type="OrthoDB" id="9802264at2"/>
<evidence type="ECO:0000313" key="11">
    <source>
        <dbReference type="Proteomes" id="UP000244912"/>
    </source>
</evidence>
<dbReference type="PANTHER" id="PTHR42781:SF5">
    <property type="entry name" value="PUTRESCINE TRANSPORT ATP-BINDING PROTEIN POTG"/>
    <property type="match status" value="1"/>
</dbReference>
<evidence type="ECO:0000256" key="6">
    <source>
        <dbReference type="ARBA" id="ARBA00022967"/>
    </source>
</evidence>
<keyword evidence="6 8" id="KW-1278">Translocase</keyword>
<dbReference type="GO" id="GO:0015847">
    <property type="term" value="P:putrescine transport"/>
    <property type="evidence" value="ECO:0007669"/>
    <property type="project" value="UniProtKB-ARBA"/>
</dbReference>
<dbReference type="InterPro" id="IPR003439">
    <property type="entry name" value="ABC_transporter-like_ATP-bd"/>
</dbReference>
<evidence type="ECO:0000313" key="10">
    <source>
        <dbReference type="EMBL" id="SPJ24504.1"/>
    </source>
</evidence>
<protein>
    <recommendedName>
        <fullName evidence="8">Spermidine/putrescine import ATP-binding protein PotA</fullName>
        <ecNumber evidence="8">7.6.2.11</ecNumber>
    </recommendedName>
</protein>
<keyword evidence="10" id="KW-0378">Hydrolase</keyword>
<keyword evidence="1 8" id="KW-0813">Transport</keyword>
<dbReference type="InterPro" id="IPR027417">
    <property type="entry name" value="P-loop_NTPase"/>
</dbReference>
<evidence type="ECO:0000256" key="4">
    <source>
        <dbReference type="ARBA" id="ARBA00022741"/>
    </source>
</evidence>
<dbReference type="RefSeq" id="WP_108894325.1">
    <property type="nucleotide sequence ID" value="NZ_ONZF01000004.1"/>
</dbReference>
<dbReference type="FunFam" id="3.40.50.300:FF:000133">
    <property type="entry name" value="Spermidine/putrescine import ATP-binding protein PotA"/>
    <property type="match status" value="1"/>
</dbReference>
<dbReference type="InterPro" id="IPR003593">
    <property type="entry name" value="AAA+_ATPase"/>
</dbReference>
<evidence type="ECO:0000259" key="9">
    <source>
        <dbReference type="PROSITE" id="PS50893"/>
    </source>
</evidence>
<dbReference type="Pfam" id="PF08402">
    <property type="entry name" value="TOBE_2"/>
    <property type="match status" value="1"/>
</dbReference>
<evidence type="ECO:0000256" key="3">
    <source>
        <dbReference type="ARBA" id="ARBA00022519"/>
    </source>
</evidence>
<dbReference type="InterPro" id="IPR050093">
    <property type="entry name" value="ABC_SmlMolc_Importer"/>
</dbReference>
<evidence type="ECO:0000256" key="8">
    <source>
        <dbReference type="RuleBase" id="RU364083"/>
    </source>
</evidence>
<keyword evidence="3" id="KW-0997">Cell inner membrane</keyword>
<dbReference type="InterPro" id="IPR017871">
    <property type="entry name" value="ABC_transporter-like_CS"/>
</dbReference>
<dbReference type="SUPFAM" id="SSF50331">
    <property type="entry name" value="MOP-like"/>
    <property type="match status" value="1"/>
</dbReference>
<dbReference type="InterPro" id="IPR008995">
    <property type="entry name" value="Mo/tungstate-bd_C_term_dom"/>
</dbReference>
<organism evidence="10 11">
    <name type="scientific">Palleronia abyssalis</name>
    <dbReference type="NCBI Taxonomy" id="1501240"/>
    <lineage>
        <taxon>Bacteria</taxon>
        <taxon>Pseudomonadati</taxon>
        <taxon>Pseudomonadota</taxon>
        <taxon>Alphaproteobacteria</taxon>
        <taxon>Rhodobacterales</taxon>
        <taxon>Roseobacteraceae</taxon>
        <taxon>Palleronia</taxon>
    </lineage>
</organism>
<evidence type="ECO:0000256" key="5">
    <source>
        <dbReference type="ARBA" id="ARBA00022840"/>
    </source>
</evidence>
<keyword evidence="5 8" id="KW-0067">ATP-binding</keyword>
<dbReference type="Proteomes" id="UP000244912">
    <property type="component" value="Unassembled WGS sequence"/>
</dbReference>
<keyword evidence="11" id="KW-1185">Reference proteome</keyword>
<feature type="domain" description="ABC transporter" evidence="9">
    <location>
        <begin position="8"/>
        <end position="238"/>
    </location>
</feature>
<dbReference type="Gene3D" id="3.40.50.300">
    <property type="entry name" value="P-loop containing nucleotide triphosphate hydrolases"/>
    <property type="match status" value="1"/>
</dbReference>
<reference evidence="10 11" key="1">
    <citation type="submission" date="2018-03" db="EMBL/GenBank/DDBJ databases">
        <authorList>
            <person name="Keele B.F."/>
        </authorList>
    </citation>
    <scope>NUCLEOTIDE SEQUENCE [LARGE SCALE GENOMIC DNA]</scope>
    <source>
        <strain evidence="10 11">CECT 8504</strain>
    </source>
</reference>
<evidence type="ECO:0000256" key="2">
    <source>
        <dbReference type="ARBA" id="ARBA00022475"/>
    </source>
</evidence>
<evidence type="ECO:0000256" key="1">
    <source>
        <dbReference type="ARBA" id="ARBA00022448"/>
    </source>
</evidence>
<dbReference type="GO" id="GO:0015417">
    <property type="term" value="F:ABC-type polyamine transporter activity"/>
    <property type="evidence" value="ECO:0007669"/>
    <property type="project" value="UniProtKB-EC"/>
</dbReference>
<dbReference type="PROSITE" id="PS00211">
    <property type="entry name" value="ABC_TRANSPORTER_1"/>
    <property type="match status" value="1"/>
</dbReference>
<dbReference type="Gene3D" id="2.40.50.100">
    <property type="match status" value="1"/>
</dbReference>
<dbReference type="Pfam" id="PF00005">
    <property type="entry name" value="ABC_tran"/>
    <property type="match status" value="1"/>
</dbReference>
<evidence type="ECO:0000256" key="7">
    <source>
        <dbReference type="ARBA" id="ARBA00023136"/>
    </source>
</evidence>
<dbReference type="AlphaFoldDB" id="A0A2R8BWG5"/>
<dbReference type="InterPro" id="IPR005893">
    <property type="entry name" value="PotA-like"/>
</dbReference>
<dbReference type="EMBL" id="ONZF01000004">
    <property type="protein sequence ID" value="SPJ24504.1"/>
    <property type="molecule type" value="Genomic_DNA"/>
</dbReference>
<comment type="similarity">
    <text evidence="8">Belongs to the ABC transporter superfamily. Spermidine/putrescine importer (TC 3.A.1.11.1) family.</text>
</comment>
<dbReference type="PANTHER" id="PTHR42781">
    <property type="entry name" value="SPERMIDINE/PUTRESCINE IMPORT ATP-BINDING PROTEIN POTA"/>
    <property type="match status" value="1"/>
</dbReference>
<dbReference type="GO" id="GO:0016887">
    <property type="term" value="F:ATP hydrolysis activity"/>
    <property type="evidence" value="ECO:0007669"/>
    <property type="project" value="InterPro"/>
</dbReference>
<dbReference type="NCBIfam" id="TIGR01187">
    <property type="entry name" value="potA"/>
    <property type="match status" value="1"/>
</dbReference>
<comment type="catalytic activity">
    <reaction evidence="8">
        <text>ATP + H2O + polyamine-[polyamine-binding protein]Side 1 = ADP + phosphate + polyamineSide 2 + [polyamine-binding protein]Side 1.</text>
        <dbReference type="EC" id="7.6.2.11"/>
    </reaction>
</comment>
<dbReference type="SUPFAM" id="SSF52540">
    <property type="entry name" value="P-loop containing nucleoside triphosphate hydrolases"/>
    <property type="match status" value="1"/>
</dbReference>
<proteinExistence type="inferred from homology"/>
<name>A0A2R8BWG5_9RHOB</name>
<keyword evidence="2 8" id="KW-1003">Cell membrane</keyword>
<dbReference type="GO" id="GO:0005524">
    <property type="term" value="F:ATP binding"/>
    <property type="evidence" value="ECO:0007669"/>
    <property type="project" value="UniProtKB-KW"/>
</dbReference>
<dbReference type="EC" id="7.6.2.11" evidence="8"/>
<sequence length="365" mass="39914">MTDPQPLLRIDSVTRTFGDVYAVDDVSLDIRQGELFCLLGGSGSGKSTLLRMLSGFDAPSRGRIVIDGQDMAGVPPHRRDTNMMFQSYALFPHMTVERNIAYGLRRAGIGRAETVVRVREMLELVQLDKLAGRKPDQLSGGQRQRVALARALARRPKLLLLDEPLGALDKKLREETQLELKKIQETLGITFIVVTHDQEEAMTLADRMGVMQEGRIVQVGTPREIYEFPRSRFVAGFIGTVNLFDGTITQDRDTDAVIDSPQAGGPIRIPHAITGTVGQSVTVALRPEKLVIGRAPSEAHDNHLSGQIRDIVYQGGLSVFHVTLDTGMTVRVTRTNRVRDEGAAIAAGDRVALGFSGQSVVVLPS</sequence>
<gene>
    <name evidence="10" type="primary">potA_1</name>
    <name evidence="8" type="synonym">potA</name>
    <name evidence="10" type="ORF">PAA8504_02337</name>
</gene>
<accession>A0A2R8BWG5</accession>